<dbReference type="InParanoid" id="A7TCA6"/>
<dbReference type="EMBL" id="DS476166">
    <property type="protein sequence ID" value="EDO26328.1"/>
    <property type="molecule type" value="Genomic_DNA"/>
</dbReference>
<protein>
    <recommendedName>
        <fullName evidence="4">Kinesin motor domain-containing protein</fullName>
    </recommendedName>
</protein>
<keyword evidence="2" id="KW-0067">ATP-binding</keyword>
<keyword evidence="1" id="KW-0547">Nucleotide-binding</keyword>
<dbReference type="eggNOG" id="KOG0245">
    <property type="taxonomic scope" value="Eukaryota"/>
</dbReference>
<dbReference type="InterPro" id="IPR036961">
    <property type="entry name" value="Kinesin_motor_dom_sf"/>
</dbReference>
<dbReference type="PANTHER" id="PTHR47117:SF6">
    <property type="entry name" value="KINESIN-LIKE PROTEIN KIF16B"/>
    <property type="match status" value="1"/>
</dbReference>
<dbReference type="Proteomes" id="UP000001593">
    <property type="component" value="Unassembled WGS sequence"/>
</dbReference>
<dbReference type="InterPro" id="IPR001752">
    <property type="entry name" value="Kinesin_motor_dom"/>
</dbReference>
<dbReference type="Pfam" id="PF00225">
    <property type="entry name" value="Kinesin"/>
    <property type="match status" value="1"/>
</dbReference>
<dbReference type="GO" id="GO:0008017">
    <property type="term" value="F:microtubule binding"/>
    <property type="evidence" value="ECO:0007669"/>
    <property type="project" value="InterPro"/>
</dbReference>
<organism evidence="5 6">
    <name type="scientific">Nematostella vectensis</name>
    <name type="common">Starlet sea anemone</name>
    <dbReference type="NCBI Taxonomy" id="45351"/>
    <lineage>
        <taxon>Eukaryota</taxon>
        <taxon>Metazoa</taxon>
        <taxon>Cnidaria</taxon>
        <taxon>Anthozoa</taxon>
        <taxon>Hexacorallia</taxon>
        <taxon>Actiniaria</taxon>
        <taxon>Edwardsiidae</taxon>
        <taxon>Nematostella</taxon>
    </lineage>
</organism>
<reference evidence="5 6" key="1">
    <citation type="journal article" date="2007" name="Science">
        <title>Sea anemone genome reveals ancestral eumetazoan gene repertoire and genomic organization.</title>
        <authorList>
            <person name="Putnam N.H."/>
            <person name="Srivastava M."/>
            <person name="Hellsten U."/>
            <person name="Dirks B."/>
            <person name="Chapman J."/>
            <person name="Salamov A."/>
            <person name="Terry A."/>
            <person name="Shapiro H."/>
            <person name="Lindquist E."/>
            <person name="Kapitonov V.V."/>
            <person name="Jurka J."/>
            <person name="Genikhovich G."/>
            <person name="Grigoriev I.V."/>
            <person name="Lucas S.M."/>
            <person name="Steele R.E."/>
            <person name="Finnerty J.R."/>
            <person name="Technau U."/>
            <person name="Martindale M.Q."/>
            <person name="Rokhsar D.S."/>
        </authorList>
    </citation>
    <scope>NUCLEOTIDE SEQUENCE [LARGE SCALE GENOMIC DNA]</scope>
    <source>
        <strain evidence="6">CH2 X CH6</strain>
    </source>
</reference>
<dbReference type="InterPro" id="IPR027417">
    <property type="entry name" value="P-loop_NTPase"/>
</dbReference>
<feature type="domain" description="Kinesin motor" evidence="4">
    <location>
        <begin position="1"/>
        <end position="87"/>
    </location>
</feature>
<evidence type="ECO:0000313" key="6">
    <source>
        <dbReference type="Proteomes" id="UP000001593"/>
    </source>
</evidence>
<evidence type="ECO:0000256" key="2">
    <source>
        <dbReference type="ARBA" id="ARBA00022840"/>
    </source>
</evidence>
<gene>
    <name evidence="5" type="ORF">NEMVEDRAFT_v1g49112</name>
</gene>
<dbReference type="Gene3D" id="3.40.850.10">
    <property type="entry name" value="Kinesin motor domain"/>
    <property type="match status" value="1"/>
</dbReference>
<dbReference type="SMART" id="SM00129">
    <property type="entry name" value="KISc"/>
    <property type="match status" value="1"/>
</dbReference>
<comment type="caution">
    <text evidence="3">Lacks conserved residue(s) required for the propagation of feature annotation.</text>
</comment>
<accession>A7TCA6</accession>
<name>A7TCA6_NEMVE</name>
<feature type="non-terminal residue" evidence="5">
    <location>
        <position position="87"/>
    </location>
</feature>
<dbReference type="GO" id="GO:0005524">
    <property type="term" value="F:ATP binding"/>
    <property type="evidence" value="ECO:0007669"/>
    <property type="project" value="UniProtKB-KW"/>
</dbReference>
<evidence type="ECO:0000256" key="1">
    <source>
        <dbReference type="ARBA" id="ARBA00022741"/>
    </source>
</evidence>
<feature type="non-terminal residue" evidence="5">
    <location>
        <position position="1"/>
    </location>
</feature>
<comment type="similarity">
    <text evidence="3">Belongs to the TRAFAC class myosin-kinesin ATPase superfamily. Kinesin family.</text>
</comment>
<dbReference type="PROSITE" id="PS50067">
    <property type="entry name" value="KINESIN_MOTOR_2"/>
    <property type="match status" value="1"/>
</dbReference>
<dbReference type="GO" id="GO:0007018">
    <property type="term" value="P:microtubule-based movement"/>
    <property type="evidence" value="ECO:0007669"/>
    <property type="project" value="InterPro"/>
</dbReference>
<keyword evidence="6" id="KW-1185">Reference proteome</keyword>
<dbReference type="GO" id="GO:0003777">
    <property type="term" value="F:microtubule motor activity"/>
    <property type="evidence" value="ECO:0007669"/>
    <property type="project" value="InterPro"/>
</dbReference>
<dbReference type="AlphaFoldDB" id="A7TCA6"/>
<dbReference type="PANTHER" id="PTHR47117">
    <property type="entry name" value="STAR-RELATED LIPID TRANSFER PROTEIN 9"/>
    <property type="match status" value="1"/>
</dbReference>
<dbReference type="STRING" id="45351.A7TCA6"/>
<evidence type="ECO:0000256" key="3">
    <source>
        <dbReference type="PROSITE-ProRule" id="PRU00283"/>
    </source>
</evidence>
<evidence type="ECO:0000259" key="4">
    <source>
        <dbReference type="PROSITE" id="PS50067"/>
    </source>
</evidence>
<dbReference type="PhylomeDB" id="A7TCA6"/>
<sequence length="87" mass="9385">ERANSTGATGDRLKEGANINKSLVTLGTVISNLGKKDAKKKLFIPYRNSVLTWLLKDSLGGNAKTIMIAAISPADVNYSETLSTLRY</sequence>
<proteinExistence type="inferred from homology"/>
<dbReference type="HOGENOM" id="CLU_001485_31_2_1"/>
<dbReference type="OMA" id="FNAMETL"/>
<evidence type="ECO:0000313" key="5">
    <source>
        <dbReference type="EMBL" id="EDO26328.1"/>
    </source>
</evidence>
<dbReference type="SUPFAM" id="SSF52540">
    <property type="entry name" value="P-loop containing nucleoside triphosphate hydrolases"/>
    <property type="match status" value="1"/>
</dbReference>